<dbReference type="Gene3D" id="3.10.100.10">
    <property type="entry name" value="Mannose-Binding Protein A, subunit A"/>
    <property type="match status" value="1"/>
</dbReference>
<keyword evidence="4" id="KW-1185">Reference proteome</keyword>
<proteinExistence type="predicted"/>
<comment type="caution">
    <text evidence="3">The sequence shown here is derived from an EMBL/GenBank/DDBJ whole genome shotgun (WGS) entry which is preliminary data.</text>
</comment>
<reference evidence="4" key="1">
    <citation type="submission" date="2022-10" db="EMBL/GenBank/DDBJ databases">
        <title>Genome assembly of Pristionchus species.</title>
        <authorList>
            <person name="Yoshida K."/>
            <person name="Sommer R.J."/>
        </authorList>
    </citation>
    <scope>NUCLEOTIDE SEQUENCE [LARGE SCALE GENOMIC DNA]</scope>
    <source>
        <strain evidence="4">RS5460</strain>
    </source>
</reference>
<protein>
    <recommendedName>
        <fullName evidence="2">C-type lectin domain-containing protein</fullName>
    </recommendedName>
</protein>
<feature type="non-terminal residue" evidence="3">
    <location>
        <position position="1"/>
    </location>
</feature>
<dbReference type="SUPFAM" id="SSF56436">
    <property type="entry name" value="C-type lectin-like"/>
    <property type="match status" value="1"/>
</dbReference>
<dbReference type="PANTHER" id="PTHR22991">
    <property type="entry name" value="PROTEIN CBG13490"/>
    <property type="match status" value="1"/>
</dbReference>
<accession>A0AAN5CSM0</accession>
<dbReference type="InterPro" id="IPR018378">
    <property type="entry name" value="C-type_lectin_CS"/>
</dbReference>
<dbReference type="InterPro" id="IPR016186">
    <property type="entry name" value="C-type_lectin-like/link_sf"/>
</dbReference>
<dbReference type="Pfam" id="PF00059">
    <property type="entry name" value="Lectin_C"/>
    <property type="match status" value="1"/>
</dbReference>
<organism evidence="3 4">
    <name type="scientific">Pristionchus mayeri</name>
    <dbReference type="NCBI Taxonomy" id="1317129"/>
    <lineage>
        <taxon>Eukaryota</taxon>
        <taxon>Metazoa</taxon>
        <taxon>Ecdysozoa</taxon>
        <taxon>Nematoda</taxon>
        <taxon>Chromadorea</taxon>
        <taxon>Rhabditida</taxon>
        <taxon>Rhabditina</taxon>
        <taxon>Diplogasteromorpha</taxon>
        <taxon>Diplogasteroidea</taxon>
        <taxon>Neodiplogasteridae</taxon>
        <taxon>Pristionchus</taxon>
    </lineage>
</organism>
<dbReference type="PROSITE" id="PS50041">
    <property type="entry name" value="C_TYPE_LECTIN_2"/>
    <property type="match status" value="1"/>
</dbReference>
<keyword evidence="1" id="KW-1015">Disulfide bond</keyword>
<evidence type="ECO:0000259" key="2">
    <source>
        <dbReference type="PROSITE" id="PS50041"/>
    </source>
</evidence>
<name>A0AAN5CSM0_9BILA</name>
<dbReference type="PANTHER" id="PTHR22991:SF40">
    <property type="entry name" value="PROTEIN CBG13490"/>
    <property type="match status" value="1"/>
</dbReference>
<evidence type="ECO:0000313" key="3">
    <source>
        <dbReference type="EMBL" id="GMR49675.1"/>
    </source>
</evidence>
<dbReference type="SMART" id="SM00034">
    <property type="entry name" value="CLECT"/>
    <property type="match status" value="1"/>
</dbReference>
<dbReference type="InterPro" id="IPR050976">
    <property type="entry name" value="Snaclec"/>
</dbReference>
<evidence type="ECO:0000313" key="4">
    <source>
        <dbReference type="Proteomes" id="UP001328107"/>
    </source>
</evidence>
<evidence type="ECO:0000256" key="1">
    <source>
        <dbReference type="ARBA" id="ARBA00023157"/>
    </source>
</evidence>
<feature type="domain" description="C-type lectin" evidence="2">
    <location>
        <begin position="34"/>
        <end position="145"/>
    </location>
</feature>
<dbReference type="Proteomes" id="UP001328107">
    <property type="component" value="Unassembled WGS sequence"/>
</dbReference>
<dbReference type="CDD" id="cd00037">
    <property type="entry name" value="CLECT"/>
    <property type="match status" value="1"/>
</dbReference>
<dbReference type="InterPro" id="IPR016187">
    <property type="entry name" value="CTDL_fold"/>
</dbReference>
<dbReference type="PROSITE" id="PS00615">
    <property type="entry name" value="C_TYPE_LECTIN_1"/>
    <property type="match status" value="1"/>
</dbReference>
<dbReference type="EMBL" id="BTRK01000004">
    <property type="protein sequence ID" value="GMR49675.1"/>
    <property type="molecule type" value="Genomic_DNA"/>
</dbReference>
<sequence length="193" mass="21576">YNDKDWSWYPRQYVCKKVYRPEDSICEEYELVPSTKSCVSIYSTSKTTTDGEKQCVNTGGHLASIHGNTVNDYIRRSSISGNLKDGVLIGLKQMGSNATALAWNDQTPVDYTNFTKDFPNNALGQCFAMQTGSIAGDWVNVVCEKTTIPFVCTKPAYDLPDVFKTGMCPTQNYSDGDMIYSPMFPKTNNHEQP</sequence>
<dbReference type="InterPro" id="IPR001304">
    <property type="entry name" value="C-type_lectin-like"/>
</dbReference>
<dbReference type="AlphaFoldDB" id="A0AAN5CSM0"/>
<gene>
    <name evidence="3" type="ORF">PMAYCL1PPCAC_19870</name>
</gene>